<dbReference type="InterPro" id="IPR011529">
    <property type="entry name" value="Glu_5kinase"/>
</dbReference>
<dbReference type="PANTHER" id="PTHR43654:SF1">
    <property type="entry name" value="ISOPENTENYL PHOSPHATE KINASE"/>
    <property type="match status" value="1"/>
</dbReference>
<evidence type="ECO:0000256" key="2">
    <source>
        <dbReference type="ARBA" id="ARBA00022605"/>
    </source>
</evidence>
<dbReference type="InterPro" id="IPR005715">
    <property type="entry name" value="Glu_5kinase/COase_Synthase"/>
</dbReference>
<comment type="function">
    <text evidence="8">Catalyzes the transfer of a phosphate group to glutamate to form L-glutamate 5-phosphate.</text>
</comment>
<dbReference type="InterPro" id="IPR001057">
    <property type="entry name" value="Glu/AcGlu_kinase"/>
</dbReference>
<evidence type="ECO:0000256" key="6">
    <source>
        <dbReference type="ARBA" id="ARBA00022777"/>
    </source>
</evidence>
<comment type="caution">
    <text evidence="10">The sequence shown here is derived from an EMBL/GenBank/DDBJ whole genome shotgun (WGS) entry which is preliminary data.</text>
</comment>
<dbReference type="InterPro" id="IPR036974">
    <property type="entry name" value="PUA_sf"/>
</dbReference>
<keyword evidence="4 8" id="KW-0808">Transferase</keyword>
<dbReference type="EC" id="2.7.2.11" evidence="8"/>
<gene>
    <name evidence="8 10" type="primary">proB</name>
    <name evidence="10" type="ORF">GCM10007875_11820</name>
</gene>
<proteinExistence type="inferred from homology"/>
<reference evidence="11" key="1">
    <citation type="journal article" date="2019" name="Int. J. Syst. Evol. Microbiol.">
        <title>The Global Catalogue of Microorganisms (GCM) 10K type strain sequencing project: providing services to taxonomists for standard genome sequencing and annotation.</title>
        <authorList>
            <consortium name="The Broad Institute Genomics Platform"/>
            <consortium name="The Broad Institute Genome Sequencing Center for Infectious Disease"/>
            <person name="Wu L."/>
            <person name="Ma J."/>
        </authorList>
    </citation>
    <scope>NUCLEOTIDE SEQUENCE [LARGE SCALE GENOMIC DNA]</scope>
    <source>
        <strain evidence="11">NBRC 105857</strain>
    </source>
</reference>
<comment type="pathway">
    <text evidence="8">Amino-acid biosynthesis; L-proline biosynthesis; L-glutamate 5-semialdehyde from L-glutamate: step 1/2.</text>
</comment>
<dbReference type="InterPro" id="IPR041739">
    <property type="entry name" value="G5K_ProB"/>
</dbReference>
<keyword evidence="11" id="KW-1185">Reference proteome</keyword>
<dbReference type="SMART" id="SM00359">
    <property type="entry name" value="PUA"/>
    <property type="match status" value="1"/>
</dbReference>
<keyword evidence="5 8" id="KW-0547">Nucleotide-binding</keyword>
<evidence type="ECO:0000256" key="3">
    <source>
        <dbReference type="ARBA" id="ARBA00022650"/>
    </source>
</evidence>
<dbReference type="PROSITE" id="PS00902">
    <property type="entry name" value="GLUTAMATE_5_KINASE"/>
    <property type="match status" value="1"/>
</dbReference>
<keyword evidence="3 8" id="KW-0641">Proline biosynthesis</keyword>
<dbReference type="Pfam" id="PF00696">
    <property type="entry name" value="AA_kinase"/>
    <property type="match status" value="1"/>
</dbReference>
<dbReference type="InterPro" id="IPR002478">
    <property type="entry name" value="PUA"/>
</dbReference>
<dbReference type="InterPro" id="IPR019797">
    <property type="entry name" value="Glutamate_5-kinase_CS"/>
</dbReference>
<dbReference type="SUPFAM" id="SSF53633">
    <property type="entry name" value="Carbamate kinase-like"/>
    <property type="match status" value="1"/>
</dbReference>
<dbReference type="CDD" id="cd21157">
    <property type="entry name" value="PUA_G5K"/>
    <property type="match status" value="1"/>
</dbReference>
<keyword evidence="6 8" id="KW-0418">Kinase</keyword>
<organism evidence="10 11">
    <name type="scientific">Limnobacter litoralis</name>
    <dbReference type="NCBI Taxonomy" id="481366"/>
    <lineage>
        <taxon>Bacteria</taxon>
        <taxon>Pseudomonadati</taxon>
        <taxon>Pseudomonadota</taxon>
        <taxon>Betaproteobacteria</taxon>
        <taxon>Burkholderiales</taxon>
        <taxon>Burkholderiaceae</taxon>
        <taxon>Limnobacter</taxon>
    </lineage>
</organism>
<dbReference type="Gene3D" id="3.40.1160.10">
    <property type="entry name" value="Acetylglutamate kinase-like"/>
    <property type="match status" value="2"/>
</dbReference>
<keyword evidence="7 8" id="KW-0067">ATP-binding</keyword>
<feature type="binding site" evidence="8">
    <location>
        <position position="17"/>
    </location>
    <ligand>
        <name>ATP</name>
        <dbReference type="ChEBI" id="CHEBI:30616"/>
    </ligand>
</feature>
<evidence type="ECO:0000256" key="8">
    <source>
        <dbReference type="HAMAP-Rule" id="MF_00456"/>
    </source>
</evidence>
<dbReference type="Gene3D" id="2.30.130.10">
    <property type="entry name" value="PUA domain"/>
    <property type="match status" value="1"/>
</dbReference>
<dbReference type="PIRSF" id="PIRSF000729">
    <property type="entry name" value="GK"/>
    <property type="match status" value="1"/>
</dbReference>
<feature type="domain" description="PUA" evidence="9">
    <location>
        <begin position="284"/>
        <end position="367"/>
    </location>
</feature>
<dbReference type="SUPFAM" id="SSF88697">
    <property type="entry name" value="PUA domain-like"/>
    <property type="match status" value="1"/>
</dbReference>
<feature type="binding site" evidence="8">
    <location>
        <begin position="218"/>
        <end position="224"/>
    </location>
    <ligand>
        <name>ATP</name>
        <dbReference type="ChEBI" id="CHEBI:30616"/>
    </ligand>
</feature>
<dbReference type="PRINTS" id="PR00474">
    <property type="entry name" value="GLU5KINASE"/>
</dbReference>
<feature type="binding site" evidence="8">
    <location>
        <begin position="176"/>
        <end position="177"/>
    </location>
    <ligand>
        <name>ATP</name>
        <dbReference type="ChEBI" id="CHEBI:30616"/>
    </ligand>
</feature>
<dbReference type="NCBIfam" id="TIGR01027">
    <property type="entry name" value="proB"/>
    <property type="match status" value="1"/>
</dbReference>
<evidence type="ECO:0000313" key="10">
    <source>
        <dbReference type="EMBL" id="GLR26094.1"/>
    </source>
</evidence>
<dbReference type="InterPro" id="IPR001048">
    <property type="entry name" value="Asp/Glu/Uridylate_kinase"/>
</dbReference>
<keyword evidence="1 8" id="KW-0963">Cytoplasm</keyword>
<name>A0ABQ5YNE2_9BURK</name>
<dbReference type="PROSITE" id="PS50890">
    <property type="entry name" value="PUA"/>
    <property type="match status" value="1"/>
</dbReference>
<protein>
    <recommendedName>
        <fullName evidence="8">Glutamate 5-kinase</fullName>
        <ecNumber evidence="8">2.7.2.11</ecNumber>
    </recommendedName>
    <alternativeName>
        <fullName evidence="8">Gamma-glutamyl kinase</fullName>
        <shortName evidence="8">GK</shortName>
    </alternativeName>
</protein>
<dbReference type="CDD" id="cd04242">
    <property type="entry name" value="AAK_G5K_ProB"/>
    <property type="match status" value="1"/>
</dbReference>
<feature type="binding site" evidence="8">
    <location>
        <position position="156"/>
    </location>
    <ligand>
        <name>substrate</name>
    </ligand>
</feature>
<sequence>MMTSNNRALAGKRIVVKVGSSLVTKFGQGVDMGAIGAWAKQIAQLKQQGCEVVLVSSGAIAEGLKRLGWVKRPSEIHALQAAAAVGQMGLIHAYEVSFAQYGLVCAQVLLTHADLADRERYLNARSTLFSLLEHQVVPIINENDTVVTDEIRFGDNDTLGALVTNLVEADALVILTDQKGLYREDPRKNPEAEFVHLETAGNPELEKMAGGAGSAVGTGGMLTKILAAKRAARSGAATVIASGHEPDVLVRLIAGESVGTFLKAPVGRLVARKQWLADHLKVKGTLLLDAGAAEALRTKKGSLLPIGVVSCEGRFQRGELVACMSPDGREIARGLVNYAAGEVAKIARHPSSEIGSILGYQDEPELIHRDNMVVMS</sequence>
<dbReference type="PANTHER" id="PTHR43654">
    <property type="entry name" value="GLUTAMATE 5-KINASE"/>
    <property type="match status" value="1"/>
</dbReference>
<evidence type="ECO:0000256" key="5">
    <source>
        <dbReference type="ARBA" id="ARBA00022741"/>
    </source>
</evidence>
<evidence type="ECO:0000313" key="11">
    <source>
        <dbReference type="Proteomes" id="UP001156664"/>
    </source>
</evidence>
<comment type="similarity">
    <text evidence="8">Belongs to the glutamate 5-kinase family.</text>
</comment>
<feature type="binding site" evidence="8">
    <location>
        <position position="144"/>
    </location>
    <ligand>
        <name>substrate</name>
    </ligand>
</feature>
<evidence type="ECO:0000256" key="7">
    <source>
        <dbReference type="ARBA" id="ARBA00022840"/>
    </source>
</evidence>
<evidence type="ECO:0000259" key="9">
    <source>
        <dbReference type="SMART" id="SM00359"/>
    </source>
</evidence>
<dbReference type="Pfam" id="PF01472">
    <property type="entry name" value="PUA"/>
    <property type="match status" value="1"/>
</dbReference>
<evidence type="ECO:0000256" key="4">
    <source>
        <dbReference type="ARBA" id="ARBA00022679"/>
    </source>
</evidence>
<comment type="subcellular location">
    <subcellularLocation>
        <location evidence="8">Cytoplasm</location>
    </subcellularLocation>
</comment>
<accession>A0ABQ5YNE2</accession>
<dbReference type="HAMAP" id="MF_00456">
    <property type="entry name" value="ProB"/>
    <property type="match status" value="1"/>
</dbReference>
<feature type="binding site" evidence="8">
    <location>
        <position position="57"/>
    </location>
    <ligand>
        <name>substrate</name>
    </ligand>
</feature>
<comment type="catalytic activity">
    <reaction evidence="8">
        <text>L-glutamate + ATP = L-glutamyl 5-phosphate + ADP</text>
        <dbReference type="Rhea" id="RHEA:14877"/>
        <dbReference type="ChEBI" id="CHEBI:29985"/>
        <dbReference type="ChEBI" id="CHEBI:30616"/>
        <dbReference type="ChEBI" id="CHEBI:58274"/>
        <dbReference type="ChEBI" id="CHEBI:456216"/>
        <dbReference type="EC" id="2.7.2.11"/>
    </reaction>
</comment>
<dbReference type="Proteomes" id="UP001156664">
    <property type="component" value="Unassembled WGS sequence"/>
</dbReference>
<evidence type="ECO:0000256" key="1">
    <source>
        <dbReference type="ARBA" id="ARBA00022490"/>
    </source>
</evidence>
<dbReference type="InterPro" id="IPR036393">
    <property type="entry name" value="AceGlu_kinase-like_sf"/>
</dbReference>
<dbReference type="InterPro" id="IPR015947">
    <property type="entry name" value="PUA-like_sf"/>
</dbReference>
<dbReference type="EMBL" id="BSOJ01000012">
    <property type="protein sequence ID" value="GLR26094.1"/>
    <property type="molecule type" value="Genomic_DNA"/>
</dbReference>
<keyword evidence="2 8" id="KW-0028">Amino-acid biosynthesis</keyword>